<keyword evidence="2" id="KW-1185">Reference proteome</keyword>
<dbReference type="RefSeq" id="WP_099437880.1">
    <property type="nucleotide sequence ID" value="NZ_CP024091.1"/>
</dbReference>
<dbReference type="OrthoDB" id="767321at2"/>
<reference evidence="1 2" key="1">
    <citation type="submission" date="2017-10" db="EMBL/GenBank/DDBJ databases">
        <title>Whole genome of Pedobacter ginsengisoli T01R-27 isolated from tomato rhizosphere.</title>
        <authorList>
            <person name="Weon H.-Y."/>
            <person name="Lee S.A."/>
            <person name="Sang M.K."/>
            <person name="Song J."/>
        </authorList>
    </citation>
    <scope>NUCLEOTIDE SEQUENCE [LARGE SCALE GENOMIC DNA]</scope>
    <source>
        <strain evidence="1 2">T01R-27</strain>
    </source>
</reference>
<dbReference type="EMBL" id="CP024091">
    <property type="protein sequence ID" value="ATP55938.1"/>
    <property type="molecule type" value="Genomic_DNA"/>
</dbReference>
<organism evidence="1 2">
    <name type="scientific">Pedobacter ginsengisoli</name>
    <dbReference type="NCBI Taxonomy" id="363852"/>
    <lineage>
        <taxon>Bacteria</taxon>
        <taxon>Pseudomonadati</taxon>
        <taxon>Bacteroidota</taxon>
        <taxon>Sphingobacteriia</taxon>
        <taxon>Sphingobacteriales</taxon>
        <taxon>Sphingobacteriaceae</taxon>
        <taxon>Pedobacter</taxon>
    </lineage>
</organism>
<evidence type="ECO:0000313" key="1">
    <source>
        <dbReference type="EMBL" id="ATP55938.1"/>
    </source>
</evidence>
<protein>
    <submittedName>
        <fullName evidence="1">Uncharacterized protein</fullName>
    </submittedName>
</protein>
<name>A0A2D1U2W3_9SPHI</name>
<gene>
    <name evidence="1" type="ORF">CPT03_05400</name>
</gene>
<evidence type="ECO:0000313" key="2">
    <source>
        <dbReference type="Proteomes" id="UP000223749"/>
    </source>
</evidence>
<dbReference type="Proteomes" id="UP000223749">
    <property type="component" value="Chromosome"/>
</dbReference>
<sequence length="150" mass="16795">MKKLLILLVVLISSVITGTGQVVSVNSKVREAEKSYAAGEYESTLVKLEQAQKNAGKITPAILYWRILAQRALLPGAKDPAFYTNMKKFEALELLRENCGTYLKNYGKLALFGDQSNKVYQVQQSLKGYPVAKVEFDEIMHLQNAKKSNH</sequence>
<accession>A0A2D1U2W3</accession>
<proteinExistence type="predicted"/>
<dbReference type="KEGG" id="pgs:CPT03_05400"/>
<dbReference type="AlphaFoldDB" id="A0A2D1U2W3"/>